<proteinExistence type="predicted"/>
<evidence type="ECO:0000256" key="2">
    <source>
        <dbReference type="SAM" id="MobiDB-lite"/>
    </source>
</evidence>
<feature type="compositionally biased region" description="Low complexity" evidence="2">
    <location>
        <begin position="304"/>
        <end position="315"/>
    </location>
</feature>
<evidence type="ECO:0000256" key="1">
    <source>
        <dbReference type="ARBA" id="ARBA00023002"/>
    </source>
</evidence>
<feature type="region of interest" description="Disordered" evidence="2">
    <location>
        <begin position="295"/>
        <end position="317"/>
    </location>
</feature>
<keyword evidence="4" id="KW-1185">Reference proteome</keyword>
<gene>
    <name evidence="3" type="ORF">ACFPJ4_13540</name>
</gene>
<comment type="caution">
    <text evidence="3">The sequence shown here is derived from an EMBL/GenBank/DDBJ whole genome shotgun (WGS) entry which is preliminary data.</text>
</comment>
<sequence>MEYGPCGGVEFDGGCEVAAHPCVFLETPTVGWHGLVAASEPDDAIARPAAADPLPVPVASAGAARMRALLATRAVVVADFPAAALDAGSIAACAEAMAPGVDAVLAGDSGAARVQFPPAYRAHLIQSAGLAVWTGLNCRDRNRVALEGELAALAHVGVAGIHSVTGDHTLTGSRPDAAPVFDLDSTELAALAARAGHLVSVAEAPATPPVDRRAARLLEKERAGAEICFVNHSGGVEPVRAFVAATRALGSRAGFIPCVPVVIDRESAELLLSFTTLVLPEGYLEGILAAGAGAAAGRDDGSGPDESGPGESGPDAGVREAGIAAAVELSRGFLAIDGVVGINLSGGGAPDRALEFAHALAEIGRRIRTNLDHGSGT</sequence>
<name>A0ABW0NT43_9MICO</name>
<dbReference type="EMBL" id="JBHSMG010000004">
    <property type="protein sequence ID" value="MFC5503265.1"/>
    <property type="molecule type" value="Genomic_DNA"/>
</dbReference>
<keyword evidence="1" id="KW-0560">Oxidoreductase</keyword>
<dbReference type="Proteomes" id="UP001596039">
    <property type="component" value="Unassembled WGS sequence"/>
</dbReference>
<protein>
    <submittedName>
        <fullName evidence="3">Methylenetetrahydrofolate reductase</fullName>
    </submittedName>
</protein>
<accession>A0ABW0NT43</accession>
<dbReference type="InterPro" id="IPR029041">
    <property type="entry name" value="FAD-linked_oxidoreductase-like"/>
</dbReference>
<evidence type="ECO:0000313" key="4">
    <source>
        <dbReference type="Proteomes" id="UP001596039"/>
    </source>
</evidence>
<evidence type="ECO:0000313" key="3">
    <source>
        <dbReference type="EMBL" id="MFC5503265.1"/>
    </source>
</evidence>
<organism evidence="3 4">
    <name type="scientific">Lysinimonas soli</name>
    <dbReference type="NCBI Taxonomy" id="1074233"/>
    <lineage>
        <taxon>Bacteria</taxon>
        <taxon>Bacillati</taxon>
        <taxon>Actinomycetota</taxon>
        <taxon>Actinomycetes</taxon>
        <taxon>Micrococcales</taxon>
        <taxon>Microbacteriaceae</taxon>
        <taxon>Lysinimonas</taxon>
    </lineage>
</organism>
<dbReference type="RefSeq" id="WP_386740981.1">
    <property type="nucleotide sequence ID" value="NZ_JBHSMG010000004.1"/>
</dbReference>
<dbReference type="Gene3D" id="3.20.20.220">
    <property type="match status" value="1"/>
</dbReference>
<reference evidence="4" key="1">
    <citation type="journal article" date="2019" name="Int. J. Syst. Evol. Microbiol.">
        <title>The Global Catalogue of Microorganisms (GCM) 10K type strain sequencing project: providing services to taxonomists for standard genome sequencing and annotation.</title>
        <authorList>
            <consortium name="The Broad Institute Genomics Platform"/>
            <consortium name="The Broad Institute Genome Sequencing Center for Infectious Disease"/>
            <person name="Wu L."/>
            <person name="Ma J."/>
        </authorList>
    </citation>
    <scope>NUCLEOTIDE SEQUENCE [LARGE SCALE GENOMIC DNA]</scope>
    <source>
        <strain evidence="4">CGMCC 4.6997</strain>
    </source>
</reference>
<dbReference type="SUPFAM" id="SSF51730">
    <property type="entry name" value="FAD-linked oxidoreductase"/>
    <property type="match status" value="1"/>
</dbReference>